<name>A0A6J5M2M0_9CAUD</name>
<accession>A0A6J5M2M0</accession>
<dbReference type="EMBL" id="LR796368">
    <property type="protein sequence ID" value="CAB4139793.1"/>
    <property type="molecule type" value="Genomic_DNA"/>
</dbReference>
<sequence>MSDYKLTSTDVVIRTADNAYIPNDAANADWQAYQQWLADGGAPQPKYPTTTLSTPSQTITLPTGGTVTLASQSLPVPYTWDGEAWVADLAALRLARLALIREHRKTLYDSCNLATIRGNNTNNRGLKRQAGEWNTKLDNVPTLATTALDALTTAADIAAYTPDYDPPAYVYVVSAVQFFTVLQDSGYLTAEQCANRAILPTALATAFDSLTPPNDGLARGTWANFTEVAEDEALVPLVSAALGVALEDVHSFFVAAFAVV</sequence>
<organism evidence="1">
    <name type="scientific">uncultured Caudovirales phage</name>
    <dbReference type="NCBI Taxonomy" id="2100421"/>
    <lineage>
        <taxon>Viruses</taxon>
        <taxon>Duplodnaviria</taxon>
        <taxon>Heunggongvirae</taxon>
        <taxon>Uroviricota</taxon>
        <taxon>Caudoviricetes</taxon>
        <taxon>Peduoviridae</taxon>
        <taxon>Maltschvirus</taxon>
        <taxon>Maltschvirus maltsch</taxon>
    </lineage>
</organism>
<reference evidence="1" key="1">
    <citation type="submission" date="2020-04" db="EMBL/GenBank/DDBJ databases">
        <authorList>
            <person name="Chiriac C."/>
            <person name="Salcher M."/>
            <person name="Ghai R."/>
            <person name="Kavagutti S V."/>
        </authorList>
    </citation>
    <scope>NUCLEOTIDE SEQUENCE</scope>
</reference>
<evidence type="ECO:0000313" key="1">
    <source>
        <dbReference type="EMBL" id="CAB4139793.1"/>
    </source>
</evidence>
<protein>
    <submittedName>
        <fullName evidence="1">Uncharacterized protein</fullName>
    </submittedName>
</protein>
<gene>
    <name evidence="1" type="ORF">UFOVP354_36</name>
</gene>
<proteinExistence type="predicted"/>